<feature type="region of interest" description="Disordered" evidence="7">
    <location>
        <begin position="34"/>
        <end position="66"/>
    </location>
</feature>
<evidence type="ECO:0000256" key="4">
    <source>
        <dbReference type="ARBA" id="ARBA00022692"/>
    </source>
</evidence>
<feature type="transmembrane region" description="Helical" evidence="8">
    <location>
        <begin position="330"/>
        <end position="353"/>
    </location>
</feature>
<dbReference type="NCBIfam" id="TIGR00711">
    <property type="entry name" value="efflux_EmrB"/>
    <property type="match status" value="1"/>
</dbReference>
<feature type="transmembrane region" description="Helical" evidence="8">
    <location>
        <begin position="260"/>
        <end position="279"/>
    </location>
</feature>
<keyword evidence="4 8" id="KW-0812">Transmembrane</keyword>
<dbReference type="InterPro" id="IPR011701">
    <property type="entry name" value="MFS"/>
</dbReference>
<feature type="transmembrane region" description="Helical" evidence="8">
    <location>
        <begin position="226"/>
        <end position="248"/>
    </location>
</feature>
<accession>A0A7Z2GMV1</accession>
<keyword evidence="11" id="KW-1185">Reference proteome</keyword>
<dbReference type="PANTHER" id="PTHR23501:SF174">
    <property type="entry name" value="MULTIDRUG EXPORT PROTEIN EMRB-RELATED"/>
    <property type="match status" value="1"/>
</dbReference>
<evidence type="ECO:0000313" key="11">
    <source>
        <dbReference type="Proteomes" id="UP000433577"/>
    </source>
</evidence>
<evidence type="ECO:0000256" key="6">
    <source>
        <dbReference type="ARBA" id="ARBA00023136"/>
    </source>
</evidence>
<feature type="transmembrane region" description="Helical" evidence="8">
    <location>
        <begin position="291"/>
        <end position="310"/>
    </location>
</feature>
<keyword evidence="3" id="KW-1003">Cell membrane</keyword>
<keyword evidence="6 8" id="KW-0472">Membrane</keyword>
<feature type="transmembrane region" description="Helical" evidence="8">
    <location>
        <begin position="138"/>
        <end position="159"/>
    </location>
</feature>
<dbReference type="KEGG" id="pacs:FAZ98_16520"/>
<proteinExistence type="predicted"/>
<reference evidence="10 11" key="1">
    <citation type="submission" date="2019-12" db="EMBL/GenBank/DDBJ databases">
        <title>Paraburkholderia acidiphila 7Q-K02 sp. nov and Paraburkholderia acidisoli DHF22 sp. nov., two strains isolated from forest soil.</title>
        <authorList>
            <person name="Gao Z."/>
            <person name="Qiu L."/>
        </authorList>
    </citation>
    <scope>NUCLEOTIDE SEQUENCE [LARGE SCALE GENOMIC DNA]</scope>
    <source>
        <strain evidence="10 11">DHF22</strain>
    </source>
</reference>
<feature type="transmembrane region" description="Helical" evidence="8">
    <location>
        <begin position="365"/>
        <end position="387"/>
    </location>
</feature>
<feature type="domain" description="Major facilitator superfamily (MFS) profile" evidence="9">
    <location>
        <begin position="74"/>
        <end position="561"/>
    </location>
</feature>
<evidence type="ECO:0000256" key="3">
    <source>
        <dbReference type="ARBA" id="ARBA00022475"/>
    </source>
</evidence>
<keyword evidence="5 8" id="KW-1133">Transmembrane helix</keyword>
<dbReference type="Proteomes" id="UP000433577">
    <property type="component" value="Chromosome 2"/>
</dbReference>
<protein>
    <submittedName>
        <fullName evidence="10">DHA2 family efflux MFS transporter permease subunit</fullName>
    </submittedName>
</protein>
<evidence type="ECO:0000256" key="7">
    <source>
        <dbReference type="SAM" id="MobiDB-lite"/>
    </source>
</evidence>
<evidence type="ECO:0000256" key="5">
    <source>
        <dbReference type="ARBA" id="ARBA00022989"/>
    </source>
</evidence>
<organism evidence="10 11">
    <name type="scientific">Paraburkholderia acidisoli</name>
    <dbReference type="NCBI Taxonomy" id="2571748"/>
    <lineage>
        <taxon>Bacteria</taxon>
        <taxon>Pseudomonadati</taxon>
        <taxon>Pseudomonadota</taxon>
        <taxon>Betaproteobacteria</taxon>
        <taxon>Burkholderiales</taxon>
        <taxon>Burkholderiaceae</taxon>
        <taxon>Paraburkholderia</taxon>
    </lineage>
</organism>
<feature type="transmembrane region" description="Helical" evidence="8">
    <location>
        <begin position="199"/>
        <end position="220"/>
    </location>
</feature>
<keyword evidence="2" id="KW-0813">Transport</keyword>
<dbReference type="GO" id="GO:0022857">
    <property type="term" value="F:transmembrane transporter activity"/>
    <property type="evidence" value="ECO:0007669"/>
    <property type="project" value="InterPro"/>
</dbReference>
<dbReference type="GO" id="GO:0005886">
    <property type="term" value="C:plasma membrane"/>
    <property type="evidence" value="ECO:0007669"/>
    <property type="project" value="UniProtKB-SubCell"/>
</dbReference>
<dbReference type="InterPro" id="IPR020846">
    <property type="entry name" value="MFS_dom"/>
</dbReference>
<dbReference type="AlphaFoldDB" id="A0A7Z2GMV1"/>
<dbReference type="InterPro" id="IPR004638">
    <property type="entry name" value="EmrB-like"/>
</dbReference>
<feature type="transmembrane region" description="Helical" evidence="8">
    <location>
        <begin position="165"/>
        <end position="187"/>
    </location>
</feature>
<dbReference type="Gene3D" id="1.20.1720.10">
    <property type="entry name" value="Multidrug resistance protein D"/>
    <property type="match status" value="2"/>
</dbReference>
<dbReference type="PANTHER" id="PTHR23501">
    <property type="entry name" value="MAJOR FACILITATOR SUPERFAMILY"/>
    <property type="match status" value="1"/>
</dbReference>
<name>A0A7Z2GMV1_9BURK</name>
<dbReference type="PROSITE" id="PS50850">
    <property type="entry name" value="MFS"/>
    <property type="match status" value="1"/>
</dbReference>
<gene>
    <name evidence="10" type="ORF">FAZ98_16520</name>
</gene>
<evidence type="ECO:0000256" key="1">
    <source>
        <dbReference type="ARBA" id="ARBA00004651"/>
    </source>
</evidence>
<dbReference type="InterPro" id="IPR036259">
    <property type="entry name" value="MFS_trans_sf"/>
</dbReference>
<feature type="transmembrane region" description="Helical" evidence="8">
    <location>
        <begin position="539"/>
        <end position="556"/>
    </location>
</feature>
<dbReference type="CDD" id="cd17503">
    <property type="entry name" value="MFS_LmrB_MDR_like"/>
    <property type="match status" value="1"/>
</dbReference>
<feature type="transmembrane region" description="Helical" evidence="8">
    <location>
        <begin position="112"/>
        <end position="131"/>
    </location>
</feature>
<dbReference type="EMBL" id="CP046914">
    <property type="protein sequence ID" value="QGZ64484.1"/>
    <property type="molecule type" value="Genomic_DNA"/>
</dbReference>
<dbReference type="SUPFAM" id="SSF103473">
    <property type="entry name" value="MFS general substrate transporter"/>
    <property type="match status" value="1"/>
</dbReference>
<evidence type="ECO:0000313" key="10">
    <source>
        <dbReference type="EMBL" id="QGZ64484.1"/>
    </source>
</evidence>
<feature type="transmembrane region" description="Helical" evidence="8">
    <location>
        <begin position="422"/>
        <end position="447"/>
    </location>
</feature>
<comment type="subcellular location">
    <subcellularLocation>
        <location evidence="1">Cell membrane</location>
        <topology evidence="1">Multi-pass membrane protein</topology>
    </subcellularLocation>
</comment>
<feature type="transmembrane region" description="Helical" evidence="8">
    <location>
        <begin position="394"/>
        <end position="410"/>
    </location>
</feature>
<dbReference type="Pfam" id="PF07690">
    <property type="entry name" value="MFS_1"/>
    <property type="match status" value="1"/>
</dbReference>
<evidence type="ECO:0000259" key="9">
    <source>
        <dbReference type="PROSITE" id="PS50850"/>
    </source>
</evidence>
<evidence type="ECO:0000256" key="2">
    <source>
        <dbReference type="ARBA" id="ARBA00022448"/>
    </source>
</evidence>
<sequence>MVRGNYGYPVPLSGSADGIIAILAAARNCHPQLHHASAARHRTTSPNQRRTRLNQPAATPAPPPPLEGGRLILATVAVALATFMNVLDTSIANVAIPTISGDLGVSVDEGTWVITVFAAANAVSIPLTGWLTQRFGQIRLFVASILSFVLASWLCGIAPTLPILLVARVLQGAVAGPLIPLSQAILLGSWPKDKSATALAFWAMTTTVGPIAGPALGGWITDSYNWSWIFYINIPVGLFAGFITWSIYRTRESATRKPPIDIVGLGLLIAWVASLQIMLDKGKDLDWFNSPVIVGLGLVALVSFAFFLVWELTEEHPIVDLRLFGQRNFLGGTIAISVAYAVFFGNLVLLPQWMQEYLNYRSVDAGFVTAPLGIFAMLLSPVVGRILPRSDARIIATVAFVLFAVVFYMRSKYVVEIDTFHLVLPTLLQGVPMALFFVPLTAIILAGQPPQRVPAAAGLSNFVRVFCGAVGTSIATNAWNNRTILHHARLTEQASVDNPTFNAAISQTQTVLHLSEPSSRALFDFQLTTQAAMMGLNDIFYISAIIFLAIIPLIWITKSTRGKGGGGAAGAH</sequence>
<evidence type="ECO:0000256" key="8">
    <source>
        <dbReference type="SAM" id="Phobius"/>
    </source>
</evidence>
<feature type="transmembrane region" description="Helical" evidence="8">
    <location>
        <begin position="71"/>
        <end position="92"/>
    </location>
</feature>
<dbReference type="OrthoDB" id="9807274at2"/>